<reference evidence="6 7" key="1">
    <citation type="submission" date="2017-07" db="EMBL/GenBank/DDBJ databases">
        <title>Acidovorax KNDSW TSA 6 genome sequence and assembly.</title>
        <authorList>
            <person name="Mayilraj S."/>
        </authorList>
    </citation>
    <scope>NUCLEOTIDE SEQUENCE [LARGE SCALE GENOMIC DNA]</scope>
    <source>
        <strain evidence="6 7">KNDSW-TSA6</strain>
    </source>
</reference>
<feature type="chain" id="PRO_5011271193" description="Periplasmic binding protein domain-containing protein" evidence="4">
    <location>
        <begin position="30"/>
        <end position="361"/>
    </location>
</feature>
<dbReference type="PANTHER" id="PTHR46847:SF1">
    <property type="entry name" value="D-ALLOSE-BINDING PERIPLASMIC PROTEIN-RELATED"/>
    <property type="match status" value="1"/>
</dbReference>
<dbReference type="GO" id="GO:0030313">
    <property type="term" value="C:cell envelope"/>
    <property type="evidence" value="ECO:0007669"/>
    <property type="project" value="UniProtKB-SubCell"/>
</dbReference>
<keyword evidence="7" id="KW-1185">Reference proteome</keyword>
<dbReference type="Proteomes" id="UP000215441">
    <property type="component" value="Unassembled WGS sequence"/>
</dbReference>
<gene>
    <name evidence="6" type="ORF">CBY09_22080</name>
</gene>
<dbReference type="Pfam" id="PF13407">
    <property type="entry name" value="Peripla_BP_4"/>
    <property type="match status" value="1"/>
</dbReference>
<comment type="caution">
    <text evidence="6">The sequence shown here is derived from an EMBL/GenBank/DDBJ whole genome shotgun (WGS) entry which is preliminary data.</text>
</comment>
<evidence type="ECO:0000256" key="4">
    <source>
        <dbReference type="SAM" id="SignalP"/>
    </source>
</evidence>
<dbReference type="EMBL" id="NOIG01000014">
    <property type="protein sequence ID" value="OYD47927.1"/>
    <property type="molecule type" value="Genomic_DNA"/>
</dbReference>
<protein>
    <recommendedName>
        <fullName evidence="5">Periplasmic binding protein domain-containing protein</fullName>
    </recommendedName>
</protein>
<evidence type="ECO:0000256" key="3">
    <source>
        <dbReference type="ARBA" id="ARBA00022729"/>
    </source>
</evidence>
<dbReference type="InterPro" id="IPR025997">
    <property type="entry name" value="SBP_2_dom"/>
</dbReference>
<dbReference type="CDD" id="cd19996">
    <property type="entry name" value="PBP1_ABC_sugar_binding-like"/>
    <property type="match status" value="1"/>
</dbReference>
<dbReference type="PANTHER" id="PTHR46847">
    <property type="entry name" value="D-ALLOSE-BINDING PERIPLASMIC PROTEIN-RELATED"/>
    <property type="match status" value="1"/>
</dbReference>
<dbReference type="InterPro" id="IPR028082">
    <property type="entry name" value="Peripla_BP_I"/>
</dbReference>
<feature type="signal peptide" evidence="4">
    <location>
        <begin position="1"/>
        <end position="29"/>
    </location>
</feature>
<evidence type="ECO:0000256" key="2">
    <source>
        <dbReference type="ARBA" id="ARBA00007639"/>
    </source>
</evidence>
<dbReference type="OrthoDB" id="9814427at2"/>
<evidence type="ECO:0000259" key="5">
    <source>
        <dbReference type="Pfam" id="PF13407"/>
    </source>
</evidence>
<comment type="similarity">
    <text evidence="2">Belongs to the bacterial solute-binding protein 2 family.</text>
</comment>
<dbReference type="RefSeq" id="WP_094291729.1">
    <property type="nucleotide sequence ID" value="NZ_NOIG01000014.1"/>
</dbReference>
<comment type="subcellular location">
    <subcellularLocation>
        <location evidence="1">Cell envelope</location>
    </subcellularLocation>
</comment>
<dbReference type="GO" id="GO:0030246">
    <property type="term" value="F:carbohydrate binding"/>
    <property type="evidence" value="ECO:0007669"/>
    <property type="project" value="UniProtKB-ARBA"/>
</dbReference>
<dbReference type="SUPFAM" id="SSF53822">
    <property type="entry name" value="Periplasmic binding protein-like I"/>
    <property type="match status" value="1"/>
</dbReference>
<proteinExistence type="inferred from homology"/>
<organism evidence="6 7">
    <name type="scientific">Acidovorax kalamii</name>
    <dbReference type="NCBI Taxonomy" id="2004485"/>
    <lineage>
        <taxon>Bacteria</taxon>
        <taxon>Pseudomonadati</taxon>
        <taxon>Pseudomonadota</taxon>
        <taxon>Betaproteobacteria</taxon>
        <taxon>Burkholderiales</taxon>
        <taxon>Comamonadaceae</taxon>
        <taxon>Acidovorax</taxon>
    </lineage>
</organism>
<feature type="domain" description="Periplasmic binding protein" evidence="5">
    <location>
        <begin position="61"/>
        <end position="313"/>
    </location>
</feature>
<sequence>MLAPTPFHWKKALAALALAGLAAAQAAHAADVELLPPGLLTATTAEQTKPGQYKKAGPWRIGVSWAGMGNSWIVQLIAEMRHAAAQDKNIGEFIFTEANWQPAKQVADVEDLLTKKVDLLIIGPISQAIGAPLIEKAAKAGIPVVTLGSYGRAVPSTTEIWAGGRIFGQQGGEFLRKELGGKGNLWVFRGIAGVDEEQQRYDGLKKAIEGSNLKITNEVFGDWNYAKAKQICENLVLSGQPVDGIWFSGAEMTRACIDVFKEAGKPLVPMTGEANNGFLRVWKQAGVKTVAPIVTPGLGTAVVRASSALLEGKPLYRSYFSMPTPIARDQLDKFFRPELNDSYWMPTVLPEAKIVETYRSK</sequence>
<dbReference type="AlphaFoldDB" id="A0A235EH88"/>
<evidence type="ECO:0000256" key="1">
    <source>
        <dbReference type="ARBA" id="ARBA00004196"/>
    </source>
</evidence>
<accession>A0A235EH88</accession>
<evidence type="ECO:0000313" key="7">
    <source>
        <dbReference type="Proteomes" id="UP000215441"/>
    </source>
</evidence>
<name>A0A235EH88_9BURK</name>
<evidence type="ECO:0000313" key="6">
    <source>
        <dbReference type="EMBL" id="OYD47927.1"/>
    </source>
</evidence>
<dbReference type="Gene3D" id="3.40.50.2300">
    <property type="match status" value="2"/>
</dbReference>
<keyword evidence="3 4" id="KW-0732">Signal</keyword>